<evidence type="ECO:0000259" key="3">
    <source>
        <dbReference type="Pfam" id="PF13649"/>
    </source>
</evidence>
<evidence type="ECO:0000256" key="1">
    <source>
        <dbReference type="ARBA" id="ARBA00022603"/>
    </source>
</evidence>
<dbReference type="InterPro" id="IPR029063">
    <property type="entry name" value="SAM-dependent_MTases_sf"/>
</dbReference>
<dbReference type="EC" id="2.1.1.222" evidence="4"/>
<dbReference type="GO" id="GO:0032259">
    <property type="term" value="P:methylation"/>
    <property type="evidence" value="ECO:0007669"/>
    <property type="project" value="UniProtKB-KW"/>
</dbReference>
<dbReference type="EMBL" id="JBHSXN010000002">
    <property type="protein sequence ID" value="MFC6953198.1"/>
    <property type="molecule type" value="Genomic_DNA"/>
</dbReference>
<proteinExistence type="predicted"/>
<dbReference type="SUPFAM" id="SSF53335">
    <property type="entry name" value="S-adenosyl-L-methionine-dependent methyltransferases"/>
    <property type="match status" value="1"/>
</dbReference>
<dbReference type="InterPro" id="IPR041698">
    <property type="entry name" value="Methyltransf_25"/>
</dbReference>
<name>A0ABD5VE83_9EURY</name>
<dbReference type="RefSeq" id="WP_336350161.1">
    <property type="nucleotide sequence ID" value="NZ_JAZAQL010000002.1"/>
</dbReference>
<dbReference type="GO" id="GO:0102208">
    <property type="term" value="F:2-polyprenyl-6-hydroxyphenol methylase activity"/>
    <property type="evidence" value="ECO:0007669"/>
    <property type="project" value="UniProtKB-EC"/>
</dbReference>
<dbReference type="Proteomes" id="UP001596395">
    <property type="component" value="Unassembled WGS sequence"/>
</dbReference>
<dbReference type="AlphaFoldDB" id="A0ABD5VE83"/>
<dbReference type="GO" id="GO:0061542">
    <property type="term" value="F:3-demethylubiquinol 3-O-methyltransferase activity"/>
    <property type="evidence" value="ECO:0007669"/>
    <property type="project" value="UniProtKB-EC"/>
</dbReference>
<dbReference type="PANTHER" id="PTHR43861">
    <property type="entry name" value="TRANS-ACONITATE 2-METHYLTRANSFERASE-RELATED"/>
    <property type="match status" value="1"/>
</dbReference>
<dbReference type="CDD" id="cd02440">
    <property type="entry name" value="AdoMet_MTases"/>
    <property type="match status" value="1"/>
</dbReference>
<protein>
    <submittedName>
        <fullName evidence="4">Class I SAM-dependent methyltransferase</fullName>
        <ecNumber evidence="4">2.1.1.222</ecNumber>
        <ecNumber evidence="4">2.1.1.64</ecNumber>
    </submittedName>
</protein>
<evidence type="ECO:0000313" key="4">
    <source>
        <dbReference type="EMBL" id="MFC6953198.1"/>
    </source>
</evidence>
<dbReference type="Pfam" id="PF13649">
    <property type="entry name" value="Methyltransf_25"/>
    <property type="match status" value="1"/>
</dbReference>
<keyword evidence="1 4" id="KW-0489">Methyltransferase</keyword>
<dbReference type="EC" id="2.1.1.64" evidence="4"/>
<keyword evidence="5" id="KW-1185">Reference proteome</keyword>
<dbReference type="PANTHER" id="PTHR43861:SF1">
    <property type="entry name" value="TRANS-ACONITATE 2-METHYLTRANSFERASE"/>
    <property type="match status" value="1"/>
</dbReference>
<evidence type="ECO:0000313" key="5">
    <source>
        <dbReference type="Proteomes" id="UP001596395"/>
    </source>
</evidence>
<gene>
    <name evidence="4" type="ORF">ACFQGB_10015</name>
</gene>
<evidence type="ECO:0000256" key="2">
    <source>
        <dbReference type="ARBA" id="ARBA00022679"/>
    </source>
</evidence>
<keyword evidence="2 4" id="KW-0808">Transferase</keyword>
<dbReference type="Gene3D" id="3.40.50.150">
    <property type="entry name" value="Vaccinia Virus protein VP39"/>
    <property type="match status" value="1"/>
</dbReference>
<feature type="domain" description="Methyltransferase" evidence="3">
    <location>
        <begin position="61"/>
        <end position="149"/>
    </location>
</feature>
<sequence>MTEDYRATNRANWDERVAVHPETDYYDVEGFLAGDSSLYPMEREELADVVDADTTLLHPMCHFGLDTLSWARECQSVVGVDFSPAAVEKARDLADQAGIENAEFVEGDVLELALDREFDVVFTTFGVLGWLDDVDALAETVAAHLAPGGTYYLADIHPFTEPFHDVDADGCQFGDWGFSYFHDDPIRIDADGSYADPEESFEHTETVQFVHTMGDVVTALCDAGLEIEFLHDHAWADFPMYDGMDRDDDGRWWLPDDVPVELPLTFSLRAEKPA</sequence>
<comment type="caution">
    <text evidence="4">The sequence shown here is derived from an EMBL/GenBank/DDBJ whole genome shotgun (WGS) entry which is preliminary data.</text>
</comment>
<accession>A0ABD5VE83</accession>
<organism evidence="4 5">
    <name type="scientific">Halorubellus litoreus</name>
    <dbReference type="NCBI Taxonomy" id="755308"/>
    <lineage>
        <taxon>Archaea</taxon>
        <taxon>Methanobacteriati</taxon>
        <taxon>Methanobacteriota</taxon>
        <taxon>Stenosarchaea group</taxon>
        <taxon>Halobacteria</taxon>
        <taxon>Halobacteriales</taxon>
        <taxon>Halorubellaceae</taxon>
        <taxon>Halorubellus</taxon>
    </lineage>
</organism>
<reference evidence="4 5" key="1">
    <citation type="journal article" date="2019" name="Int. J. Syst. Evol. Microbiol.">
        <title>The Global Catalogue of Microorganisms (GCM) 10K type strain sequencing project: providing services to taxonomists for standard genome sequencing and annotation.</title>
        <authorList>
            <consortium name="The Broad Institute Genomics Platform"/>
            <consortium name="The Broad Institute Genome Sequencing Center for Infectious Disease"/>
            <person name="Wu L."/>
            <person name="Ma J."/>
        </authorList>
    </citation>
    <scope>NUCLEOTIDE SEQUENCE [LARGE SCALE GENOMIC DNA]</scope>
    <source>
        <strain evidence="4 5">GX26</strain>
    </source>
</reference>